<dbReference type="Pfam" id="PF01740">
    <property type="entry name" value="STAS"/>
    <property type="match status" value="1"/>
</dbReference>
<name>A0A212K5E9_9FIRM</name>
<evidence type="ECO:0000313" key="4">
    <source>
        <dbReference type="EMBL" id="SBW06960.1"/>
    </source>
</evidence>
<dbReference type="AlphaFoldDB" id="A0A212K5E9"/>
<accession>A0A212K5E9</accession>
<evidence type="ECO:0000256" key="1">
    <source>
        <dbReference type="ARBA" id="ARBA00009013"/>
    </source>
</evidence>
<dbReference type="InterPro" id="IPR003658">
    <property type="entry name" value="Anti-sigma_ant"/>
</dbReference>
<dbReference type="PROSITE" id="PS50801">
    <property type="entry name" value="STAS"/>
    <property type="match status" value="1"/>
</dbReference>
<evidence type="ECO:0000259" key="3">
    <source>
        <dbReference type="PROSITE" id="PS50801"/>
    </source>
</evidence>
<organism evidence="4">
    <name type="scientific">uncultured Eubacteriales bacterium</name>
    <dbReference type="NCBI Taxonomy" id="172733"/>
    <lineage>
        <taxon>Bacteria</taxon>
        <taxon>Bacillati</taxon>
        <taxon>Bacillota</taxon>
        <taxon>Clostridia</taxon>
        <taxon>Eubacteriales</taxon>
        <taxon>environmental samples</taxon>
    </lineage>
</organism>
<dbReference type="PANTHER" id="PTHR33495">
    <property type="entry name" value="ANTI-SIGMA FACTOR ANTAGONIST TM_1081-RELATED-RELATED"/>
    <property type="match status" value="1"/>
</dbReference>
<feature type="domain" description="STAS" evidence="3">
    <location>
        <begin position="12"/>
        <end position="101"/>
    </location>
</feature>
<dbReference type="InterPro" id="IPR002645">
    <property type="entry name" value="STAS_dom"/>
</dbReference>
<reference evidence="4" key="1">
    <citation type="submission" date="2016-04" db="EMBL/GenBank/DDBJ databases">
        <authorList>
            <person name="Evans L.H."/>
            <person name="Alamgir A."/>
            <person name="Owens N."/>
            <person name="Weber N.D."/>
            <person name="Virtaneva K."/>
            <person name="Barbian K."/>
            <person name="Babar A."/>
            <person name="Rosenke K."/>
        </authorList>
    </citation>
    <scope>NUCLEOTIDE SEQUENCE</scope>
    <source>
        <strain evidence="4">86</strain>
    </source>
</reference>
<dbReference type="EMBL" id="FLUN01000001">
    <property type="protein sequence ID" value="SBW06960.1"/>
    <property type="molecule type" value="Genomic_DNA"/>
</dbReference>
<dbReference type="PANTHER" id="PTHR33495:SF2">
    <property type="entry name" value="ANTI-SIGMA FACTOR ANTAGONIST TM_1081-RELATED"/>
    <property type="match status" value="1"/>
</dbReference>
<dbReference type="NCBIfam" id="TIGR00377">
    <property type="entry name" value="ant_ant_sig"/>
    <property type="match status" value="1"/>
</dbReference>
<dbReference type="SUPFAM" id="SSF52091">
    <property type="entry name" value="SpoIIaa-like"/>
    <property type="match status" value="1"/>
</dbReference>
<dbReference type="GO" id="GO:0043856">
    <property type="term" value="F:anti-sigma factor antagonist activity"/>
    <property type="evidence" value="ECO:0007669"/>
    <property type="project" value="InterPro"/>
</dbReference>
<dbReference type="CDD" id="cd07043">
    <property type="entry name" value="STAS_anti-anti-sigma_factors"/>
    <property type="match status" value="1"/>
</dbReference>
<gene>
    <name evidence="4" type="ORF">KL86CLO1_12236</name>
</gene>
<comment type="similarity">
    <text evidence="1 2">Belongs to the anti-sigma-factor antagonist family.</text>
</comment>
<protein>
    <recommendedName>
        <fullName evidence="2">Anti-sigma factor antagonist</fullName>
    </recommendedName>
</protein>
<proteinExistence type="inferred from homology"/>
<sequence length="101" mass="10899">MSVTSAGTGRELTLSVTGEVDHHAAGEIMAELERQMEERLPRKLTLDLGGVTFMDSSGIAVVLRAHRRVGELGGSLTVRDVPVQAAKVLRAAGLERMVRFE</sequence>
<evidence type="ECO:0000256" key="2">
    <source>
        <dbReference type="RuleBase" id="RU003749"/>
    </source>
</evidence>
<dbReference type="InterPro" id="IPR036513">
    <property type="entry name" value="STAS_dom_sf"/>
</dbReference>
<dbReference type="Gene3D" id="3.30.750.24">
    <property type="entry name" value="STAS domain"/>
    <property type="match status" value="1"/>
</dbReference>